<dbReference type="PANTHER" id="PTHR33529:SF2">
    <property type="entry name" value="LIPOPOLYSACCHARIDE EXPORT SYSTEM PERMEASE PROTEIN LPTG"/>
    <property type="match status" value="1"/>
</dbReference>
<dbReference type="GO" id="GO:0015920">
    <property type="term" value="P:lipopolysaccharide transport"/>
    <property type="evidence" value="ECO:0007669"/>
    <property type="project" value="TreeGrafter"/>
</dbReference>
<protein>
    <submittedName>
        <fullName evidence="7">Lipopolysaccharide export system permease protein LptG</fullName>
    </submittedName>
</protein>
<feature type="transmembrane region" description="Helical" evidence="6">
    <location>
        <begin position="308"/>
        <end position="333"/>
    </location>
</feature>
<dbReference type="Pfam" id="PF03739">
    <property type="entry name" value="LptF_LptG"/>
    <property type="match status" value="1"/>
</dbReference>
<keyword evidence="2" id="KW-1003">Cell membrane</keyword>
<dbReference type="GO" id="GO:0043190">
    <property type="term" value="C:ATP-binding cassette (ABC) transporter complex"/>
    <property type="evidence" value="ECO:0007669"/>
    <property type="project" value="InterPro"/>
</dbReference>
<dbReference type="OrthoDB" id="9798468at2"/>
<evidence type="ECO:0000256" key="3">
    <source>
        <dbReference type="ARBA" id="ARBA00022692"/>
    </source>
</evidence>
<reference evidence="7 8" key="1">
    <citation type="submission" date="2017-03" db="EMBL/GenBank/DDBJ databases">
        <authorList>
            <person name="Afonso C.L."/>
            <person name="Miller P.J."/>
            <person name="Scott M.A."/>
            <person name="Spackman E."/>
            <person name="Goraichik I."/>
            <person name="Dimitrov K.M."/>
            <person name="Suarez D.L."/>
            <person name="Swayne D.E."/>
        </authorList>
    </citation>
    <scope>NUCLEOTIDE SEQUENCE [LARGE SCALE GENOMIC DNA]</scope>
    <source>
        <strain evidence="7 8">CECT 7691</strain>
    </source>
</reference>
<organism evidence="7 8">
    <name type="scientific">Oceanibacterium hippocampi</name>
    <dbReference type="NCBI Taxonomy" id="745714"/>
    <lineage>
        <taxon>Bacteria</taxon>
        <taxon>Pseudomonadati</taxon>
        <taxon>Pseudomonadota</taxon>
        <taxon>Alphaproteobacteria</taxon>
        <taxon>Sneathiellales</taxon>
        <taxon>Sneathiellaceae</taxon>
        <taxon>Oceanibacterium</taxon>
    </lineage>
</organism>
<keyword evidence="4 6" id="KW-1133">Transmembrane helix</keyword>
<accession>A0A1Y5SWR3</accession>
<name>A0A1Y5SWR3_9PROT</name>
<dbReference type="PANTHER" id="PTHR33529">
    <property type="entry name" value="SLR0882 PROTEIN-RELATED"/>
    <property type="match status" value="1"/>
</dbReference>
<keyword evidence="8" id="KW-1185">Reference proteome</keyword>
<dbReference type="InterPro" id="IPR005495">
    <property type="entry name" value="LptG/LptF_permease"/>
</dbReference>
<feature type="transmembrane region" description="Helical" evidence="6">
    <location>
        <begin position="339"/>
        <end position="359"/>
    </location>
</feature>
<dbReference type="InterPro" id="IPR030923">
    <property type="entry name" value="LptG"/>
</dbReference>
<dbReference type="AlphaFoldDB" id="A0A1Y5SWR3"/>
<dbReference type="EMBL" id="FWFR01000001">
    <property type="protein sequence ID" value="SLN48336.1"/>
    <property type="molecule type" value="Genomic_DNA"/>
</dbReference>
<evidence type="ECO:0000256" key="6">
    <source>
        <dbReference type="SAM" id="Phobius"/>
    </source>
</evidence>
<dbReference type="GO" id="GO:0055085">
    <property type="term" value="P:transmembrane transport"/>
    <property type="evidence" value="ECO:0007669"/>
    <property type="project" value="InterPro"/>
</dbReference>
<evidence type="ECO:0000256" key="4">
    <source>
        <dbReference type="ARBA" id="ARBA00022989"/>
    </source>
</evidence>
<feature type="transmembrane region" description="Helical" evidence="6">
    <location>
        <begin position="275"/>
        <end position="296"/>
    </location>
</feature>
<dbReference type="RefSeq" id="WP_085883295.1">
    <property type="nucleotide sequence ID" value="NZ_FWFR01000001.1"/>
</dbReference>
<dbReference type="Proteomes" id="UP000193200">
    <property type="component" value="Unassembled WGS sequence"/>
</dbReference>
<feature type="transmembrane region" description="Helical" evidence="6">
    <location>
        <begin position="15"/>
        <end position="36"/>
    </location>
</feature>
<sequence>MMLRGKLALYLGRQFLQSVAIVLFVLVALTAIIQILEFLRRTADKVDVTFGVILQLTFLDLPTKTLELLPFVMLFGAMLAFYRLNRSSELVVARAAGISAWQFLAPALAVSLVFGIVVVTIINPLAAAMASRFELVEGQYLRGRASMLKVTSDGLWMRQADGDGQIVVHADRARQQGVDLRDVIFFRFVDLDRFTMRIDAQRAVLRDGYWEMRDAYVALPNQPIEVYKRFKLPTTLTFLQIQESFAPPETLSFWELPAFIQTLQDNGFVATRQRLYLHSLLATPLLFVAMVFLAAASTLRLVRRGGNALFLLGGVLSGFLLFFMSDVASAFGVTGDVPIYLAAWAPGLVGLMAGTWFVFQLEDG</sequence>
<dbReference type="InParanoid" id="A0A1Y5SWR3"/>
<evidence type="ECO:0000256" key="1">
    <source>
        <dbReference type="ARBA" id="ARBA00004651"/>
    </source>
</evidence>
<feature type="transmembrane region" description="Helical" evidence="6">
    <location>
        <begin position="65"/>
        <end position="82"/>
    </location>
</feature>
<dbReference type="FunCoup" id="A0A1Y5SWR3">
    <property type="interactions" value="223"/>
</dbReference>
<dbReference type="NCBIfam" id="TIGR04408">
    <property type="entry name" value="LptG_lptG"/>
    <property type="match status" value="1"/>
</dbReference>
<gene>
    <name evidence="7" type="primary">lptG</name>
    <name evidence="7" type="ORF">OCH7691_02095</name>
</gene>
<comment type="subcellular location">
    <subcellularLocation>
        <location evidence="1">Cell membrane</location>
        <topology evidence="1">Multi-pass membrane protein</topology>
    </subcellularLocation>
</comment>
<evidence type="ECO:0000313" key="8">
    <source>
        <dbReference type="Proteomes" id="UP000193200"/>
    </source>
</evidence>
<keyword evidence="3 6" id="KW-0812">Transmembrane</keyword>
<proteinExistence type="predicted"/>
<evidence type="ECO:0000313" key="7">
    <source>
        <dbReference type="EMBL" id="SLN48336.1"/>
    </source>
</evidence>
<feature type="transmembrane region" description="Helical" evidence="6">
    <location>
        <begin position="103"/>
        <end position="126"/>
    </location>
</feature>
<keyword evidence="5 6" id="KW-0472">Membrane</keyword>
<evidence type="ECO:0000256" key="5">
    <source>
        <dbReference type="ARBA" id="ARBA00023136"/>
    </source>
</evidence>
<evidence type="ECO:0000256" key="2">
    <source>
        <dbReference type="ARBA" id="ARBA00022475"/>
    </source>
</evidence>